<reference evidence="1 2" key="1">
    <citation type="journal article" date="2011" name="J. Bacteriol.">
        <title>Genome Sequence of an Ammonia-Oxidizing Soil Archaeon, "Candidatus Nitrosoarchaeum koreensis" MY1.</title>
        <authorList>
            <person name="Kim B.K."/>
            <person name="Jung M.Y."/>
            <person name="Yu D.S."/>
            <person name="Park S.J."/>
            <person name="Oh T.K."/>
            <person name="Rhee S.K."/>
            <person name="Kim J.F."/>
        </authorList>
    </citation>
    <scope>NUCLEOTIDE SEQUENCE [LARGE SCALE GENOMIC DNA]</scope>
    <source>
        <strain evidence="1 2">MY1</strain>
    </source>
</reference>
<dbReference type="AlphaFoldDB" id="F9CYD2"/>
<protein>
    <submittedName>
        <fullName evidence="1">Uncharacterized protein</fullName>
    </submittedName>
</protein>
<keyword evidence="2" id="KW-1185">Reference proteome</keyword>
<name>F9CYD2_9ARCH</name>
<gene>
    <name evidence="1" type="ORF">MY1_1338</name>
</gene>
<accession>F9CYD2</accession>
<dbReference type="EMBL" id="AFPU01000001">
    <property type="protein sequence ID" value="EGP94094.1"/>
    <property type="molecule type" value="Genomic_DNA"/>
</dbReference>
<evidence type="ECO:0000313" key="1">
    <source>
        <dbReference type="EMBL" id="EGP94094.1"/>
    </source>
</evidence>
<dbReference type="STRING" id="1001994.MY1_1338"/>
<organism evidence="1 2">
    <name type="scientific">Nitrosarchaeum koreense MY1</name>
    <dbReference type="NCBI Taxonomy" id="1001994"/>
    <lineage>
        <taxon>Archaea</taxon>
        <taxon>Nitrososphaerota</taxon>
        <taxon>Nitrososphaeria</taxon>
        <taxon>Nitrosopumilales</taxon>
        <taxon>Nitrosopumilaceae</taxon>
        <taxon>Nitrosarchaeum</taxon>
    </lineage>
</organism>
<comment type="caution">
    <text evidence="1">The sequence shown here is derived from an EMBL/GenBank/DDBJ whole genome shotgun (WGS) entry which is preliminary data.</text>
</comment>
<sequence length="66" mass="7437">MEDVLNASEVKIHLETCSVYQNNPNDTATSKWHKASSIAEAENIAKETSKKYNKGWKKADCCMKFA</sequence>
<proteinExistence type="predicted"/>
<dbReference type="Proteomes" id="UP000004440">
    <property type="component" value="Unassembled WGS sequence"/>
</dbReference>
<evidence type="ECO:0000313" key="2">
    <source>
        <dbReference type="Proteomes" id="UP000004440"/>
    </source>
</evidence>